<protein>
    <submittedName>
        <fullName evidence="3">Dynein-related subfamily AAA family protein</fullName>
    </submittedName>
</protein>
<reference evidence="3 4" key="1">
    <citation type="submission" date="2018-06" db="EMBL/GenBank/DDBJ databases">
        <title>Genomic Encyclopedia of Type Strains, Phase III (KMG-III): the genomes of soil and plant-associated and newly described type strains.</title>
        <authorList>
            <person name="Whitman W."/>
        </authorList>
    </citation>
    <scope>NUCLEOTIDE SEQUENCE [LARGE SCALE GENOMIC DNA]</scope>
    <source>
        <strain evidence="3 4">CGMCC 4.7090</strain>
    </source>
</reference>
<dbReference type="Gene3D" id="3.40.50.300">
    <property type="entry name" value="P-loop containing nucleotide triphosphate hydrolases"/>
    <property type="match status" value="1"/>
</dbReference>
<dbReference type="SUPFAM" id="SSF52540">
    <property type="entry name" value="P-loop containing nucleoside triphosphate hydrolases"/>
    <property type="match status" value="1"/>
</dbReference>
<feature type="region of interest" description="Disordered" evidence="1">
    <location>
        <begin position="1"/>
        <end position="39"/>
    </location>
</feature>
<dbReference type="GO" id="GO:0016887">
    <property type="term" value="F:ATP hydrolysis activity"/>
    <property type="evidence" value="ECO:0007669"/>
    <property type="project" value="InterPro"/>
</dbReference>
<dbReference type="SMART" id="SM00382">
    <property type="entry name" value="AAA"/>
    <property type="match status" value="1"/>
</dbReference>
<dbReference type="InterPro" id="IPR027417">
    <property type="entry name" value="P-loop_NTPase"/>
</dbReference>
<gene>
    <name evidence="3" type="ORF">B0I29_12259</name>
</gene>
<comment type="caution">
    <text evidence="3">The sequence shown here is derived from an EMBL/GenBank/DDBJ whole genome shotgun (WGS) entry which is preliminary data.</text>
</comment>
<name>A0A327Z075_9ACTN</name>
<evidence type="ECO:0000256" key="1">
    <source>
        <dbReference type="SAM" id="MobiDB-lite"/>
    </source>
</evidence>
<dbReference type="InterPro" id="IPR011704">
    <property type="entry name" value="ATPase_dyneun-rel_AAA"/>
</dbReference>
<sequence>MQTRHRVDTSLWFTPEEPLPPSKSIEDAGSLTEEGDQKRTVEAEPYRFSPNLLSAVNLAISLGRPLLVQGDPGVGKTRLAHAVAYGLGLPLEQAHIKSTSRGQDLLYQYDAVRRLHDGQLRGWRKGDDVRAYIRLGPLGRVIARAQRGRRSVLLIDEIDKADLDFPNDLLHELDELAFAVEEVPGWGYAVPRDRPDLRPIIVVTNNEEKALPGAFLRRCVFHYIEFPAERADLDAILRMHEVTRPDLRDAVIDVIERLRQVDFAKRPGLSELLDWAGFLEAVGTPAEQVAGLPYLDALLKQRGDQIRANERLGRP</sequence>
<dbReference type="CDD" id="cd00009">
    <property type="entry name" value="AAA"/>
    <property type="match status" value="1"/>
</dbReference>
<feature type="domain" description="AAA+ ATPase" evidence="2">
    <location>
        <begin position="62"/>
        <end position="230"/>
    </location>
</feature>
<dbReference type="Pfam" id="PF07728">
    <property type="entry name" value="AAA_5"/>
    <property type="match status" value="1"/>
</dbReference>
<dbReference type="InterPro" id="IPR003593">
    <property type="entry name" value="AAA+_ATPase"/>
</dbReference>
<dbReference type="GO" id="GO:0005524">
    <property type="term" value="F:ATP binding"/>
    <property type="evidence" value="ECO:0007669"/>
    <property type="project" value="InterPro"/>
</dbReference>
<evidence type="ECO:0000313" key="4">
    <source>
        <dbReference type="Proteomes" id="UP000249341"/>
    </source>
</evidence>
<dbReference type="RefSeq" id="WP_245973059.1">
    <property type="nucleotide sequence ID" value="NZ_JACHWI010000008.1"/>
</dbReference>
<organism evidence="3 4">
    <name type="scientific">Actinoplanes lutulentus</name>
    <dbReference type="NCBI Taxonomy" id="1287878"/>
    <lineage>
        <taxon>Bacteria</taxon>
        <taxon>Bacillati</taxon>
        <taxon>Actinomycetota</taxon>
        <taxon>Actinomycetes</taxon>
        <taxon>Micromonosporales</taxon>
        <taxon>Micromonosporaceae</taxon>
        <taxon>Actinoplanes</taxon>
    </lineage>
</organism>
<dbReference type="AlphaFoldDB" id="A0A327Z075"/>
<dbReference type="Proteomes" id="UP000249341">
    <property type="component" value="Unassembled WGS sequence"/>
</dbReference>
<accession>A0A327Z075</accession>
<evidence type="ECO:0000313" key="3">
    <source>
        <dbReference type="EMBL" id="RAK27676.1"/>
    </source>
</evidence>
<evidence type="ECO:0000259" key="2">
    <source>
        <dbReference type="SMART" id="SM00382"/>
    </source>
</evidence>
<dbReference type="EMBL" id="QLMJ01000022">
    <property type="protein sequence ID" value="RAK27676.1"/>
    <property type="molecule type" value="Genomic_DNA"/>
</dbReference>
<keyword evidence="4" id="KW-1185">Reference proteome</keyword>
<proteinExistence type="predicted"/>